<accession>A0ACB8BMZ2</accession>
<organism evidence="1 2">
    <name type="scientific">Leucogyrophana mollusca</name>
    <dbReference type="NCBI Taxonomy" id="85980"/>
    <lineage>
        <taxon>Eukaryota</taxon>
        <taxon>Fungi</taxon>
        <taxon>Dikarya</taxon>
        <taxon>Basidiomycota</taxon>
        <taxon>Agaricomycotina</taxon>
        <taxon>Agaricomycetes</taxon>
        <taxon>Agaricomycetidae</taxon>
        <taxon>Boletales</taxon>
        <taxon>Boletales incertae sedis</taxon>
        <taxon>Leucogyrophana</taxon>
    </lineage>
</organism>
<dbReference type="EMBL" id="MU266369">
    <property type="protein sequence ID" value="KAH7927285.1"/>
    <property type="molecule type" value="Genomic_DNA"/>
</dbReference>
<gene>
    <name evidence="1" type="ORF">BV22DRAFT_296229</name>
</gene>
<comment type="caution">
    <text evidence="1">The sequence shown here is derived from an EMBL/GenBank/DDBJ whole genome shotgun (WGS) entry which is preliminary data.</text>
</comment>
<keyword evidence="2" id="KW-1185">Reference proteome</keyword>
<proteinExistence type="predicted"/>
<protein>
    <submittedName>
        <fullName evidence="1">Uncharacterized protein</fullName>
    </submittedName>
</protein>
<evidence type="ECO:0000313" key="1">
    <source>
        <dbReference type="EMBL" id="KAH7927285.1"/>
    </source>
</evidence>
<dbReference type="Proteomes" id="UP000790709">
    <property type="component" value="Unassembled WGS sequence"/>
</dbReference>
<evidence type="ECO:0000313" key="2">
    <source>
        <dbReference type="Proteomes" id="UP000790709"/>
    </source>
</evidence>
<reference evidence="1" key="1">
    <citation type="journal article" date="2021" name="New Phytol.">
        <title>Evolutionary innovations through gain and loss of genes in the ectomycorrhizal Boletales.</title>
        <authorList>
            <person name="Wu G."/>
            <person name="Miyauchi S."/>
            <person name="Morin E."/>
            <person name="Kuo A."/>
            <person name="Drula E."/>
            <person name="Varga T."/>
            <person name="Kohler A."/>
            <person name="Feng B."/>
            <person name="Cao Y."/>
            <person name="Lipzen A."/>
            <person name="Daum C."/>
            <person name="Hundley H."/>
            <person name="Pangilinan J."/>
            <person name="Johnson J."/>
            <person name="Barry K."/>
            <person name="LaButti K."/>
            <person name="Ng V."/>
            <person name="Ahrendt S."/>
            <person name="Min B."/>
            <person name="Choi I.G."/>
            <person name="Park H."/>
            <person name="Plett J.M."/>
            <person name="Magnuson J."/>
            <person name="Spatafora J.W."/>
            <person name="Nagy L.G."/>
            <person name="Henrissat B."/>
            <person name="Grigoriev I.V."/>
            <person name="Yang Z.L."/>
            <person name="Xu J."/>
            <person name="Martin F.M."/>
        </authorList>
    </citation>
    <scope>NUCLEOTIDE SEQUENCE</scope>
    <source>
        <strain evidence="1">KUC20120723A-06</strain>
    </source>
</reference>
<name>A0ACB8BMZ2_9AGAM</name>
<sequence length="91" mass="9965">MAPAARSTRSTSRGVNSRSGLATKENDACHTSPLLDTPGAATGNSKSRASPGRRARHRMTSMQLARLEQCFQQDTHPSREKKKNVADELRM</sequence>